<comment type="caution">
    <text evidence="2">The sequence shown here is derived from an EMBL/GenBank/DDBJ whole genome shotgun (WGS) entry which is preliminary data.</text>
</comment>
<keyword evidence="1" id="KW-0732">Signal</keyword>
<feature type="signal peptide" evidence="1">
    <location>
        <begin position="1"/>
        <end position="20"/>
    </location>
</feature>
<evidence type="ECO:0000313" key="2">
    <source>
        <dbReference type="EMBL" id="TNV86267.1"/>
    </source>
</evidence>
<proteinExistence type="predicted"/>
<organism evidence="2 3">
    <name type="scientific">Halteria grandinella</name>
    <dbReference type="NCBI Taxonomy" id="5974"/>
    <lineage>
        <taxon>Eukaryota</taxon>
        <taxon>Sar</taxon>
        <taxon>Alveolata</taxon>
        <taxon>Ciliophora</taxon>
        <taxon>Intramacronucleata</taxon>
        <taxon>Spirotrichea</taxon>
        <taxon>Stichotrichia</taxon>
        <taxon>Sporadotrichida</taxon>
        <taxon>Halteriidae</taxon>
        <taxon>Halteria</taxon>
    </lineage>
</organism>
<evidence type="ECO:0000256" key="1">
    <source>
        <dbReference type="SAM" id="SignalP"/>
    </source>
</evidence>
<dbReference type="EMBL" id="RRYP01001198">
    <property type="protein sequence ID" value="TNV86267.1"/>
    <property type="molecule type" value="Genomic_DNA"/>
</dbReference>
<sequence length="964" mass="110941">MELAQHFQQLALLLIQTTKALQVYAHTPTQAPLNQLGIKNDKDFESKLKVMKEILEFGFKIPPNIYQSILQTLMSLLTQKVDLSKDFLVTKLLSVFETLFDAQNGEDLINQNFETITEYIKWSLTLVREQNSKQEDFEESKHPDVVSGSEKFHLTTPEVHLHSLKVLGKIVAKLEPSKMSLILPGVSSMATKVLSGDIKAGERVKVEFCEIWIGNILAKYFMTLKGRERKNGKVIDIKAMMKKGEERKPNQEQKETLERLSDCFKHISEHLYKQVTVWPDFNLTEPQSGFSGVLRLACLNLMKGIKPELRKEVGETRFLFNIVKLYILTGGPFDSLPKHLSTITFTQQISQDFHHRSSHLRKTKLMVNANQRTQTMKHLQALSIMLQHFDVKLQNTEEDIAKLSLSLKSVVHFESQRVLIQEYSNIGMKDSCLDKHQAKKFVNEYIQRSIELFKDDMGFYREYRQVLGSLPKSGEYGQMLYRCLFQEYGELCQVEKETSANLQERCKVLFILSNLNVSDLRIKLQLIDKLVEQIDTIENTVKYPIQERNLALIYYALRKFCKGLSIKRGSEDLELQQTNKLFIYSFCGLSSQLEIVKTISSQIINIFKAQYSTDTIEGLLKANQGFYFTNLFAKVRFLNPTIKNVHLTTSAQTCQANRNLLLVIRSLRSYAPKLLADKKAIYDLLNLCIANTDHSLQQTDQTLILITMDIALILSEHIQDFPEDVQPREVQNQEELPLDQRMREEFIKSGTIAPQYYVPGVLRKLILRLQPYLLPKTKPVSICVKTLEIFANVSSFLVDRELHKDKEHDPFTTADDPDNVHIPCALSLLAYELYPNMLQILSDTLKLESPGKYESQANTFGLQHKIHVINLLARIHPLKCDFLRTMRRFEDDILPNLNWLAQQCLQSEEQSEKRSHGSIYSKTLQALQSLLRTYEATIDKEKDKECAGKIQTLLNSMQKAPPSD</sequence>
<dbReference type="Proteomes" id="UP000785679">
    <property type="component" value="Unassembled WGS sequence"/>
</dbReference>
<evidence type="ECO:0000313" key="3">
    <source>
        <dbReference type="Proteomes" id="UP000785679"/>
    </source>
</evidence>
<dbReference type="AlphaFoldDB" id="A0A8J8T8D5"/>
<keyword evidence="3" id="KW-1185">Reference proteome</keyword>
<accession>A0A8J8T8D5</accession>
<name>A0A8J8T8D5_HALGN</name>
<dbReference type="OrthoDB" id="10615979at2759"/>
<reference evidence="2" key="1">
    <citation type="submission" date="2019-06" db="EMBL/GenBank/DDBJ databases">
        <authorList>
            <person name="Zheng W."/>
        </authorList>
    </citation>
    <scope>NUCLEOTIDE SEQUENCE</scope>
    <source>
        <strain evidence="2">QDHG01</strain>
    </source>
</reference>
<protein>
    <submittedName>
        <fullName evidence="2">Uncharacterized protein</fullName>
    </submittedName>
</protein>
<feature type="chain" id="PRO_5035239788" evidence="1">
    <location>
        <begin position="21"/>
        <end position="964"/>
    </location>
</feature>
<gene>
    <name evidence="2" type="ORF">FGO68_gene12591</name>
</gene>